<evidence type="ECO:0000313" key="8">
    <source>
        <dbReference type="EMBL" id="KAK6343496.1"/>
    </source>
</evidence>
<dbReference type="Pfam" id="PF13812">
    <property type="entry name" value="PPR_3"/>
    <property type="match status" value="1"/>
</dbReference>
<reference evidence="8 9" key="1">
    <citation type="submission" date="2019-10" db="EMBL/GenBank/DDBJ databases">
        <authorList>
            <person name="Palmer J.M."/>
        </authorList>
    </citation>
    <scope>NUCLEOTIDE SEQUENCE [LARGE SCALE GENOMIC DNA]</scope>
    <source>
        <strain evidence="8 9">TWF730</strain>
    </source>
</reference>
<feature type="compositionally biased region" description="Polar residues" evidence="6">
    <location>
        <begin position="133"/>
        <end position="163"/>
    </location>
</feature>
<evidence type="ECO:0000256" key="3">
    <source>
        <dbReference type="ARBA" id="ARBA00044493"/>
    </source>
</evidence>
<keyword evidence="9" id="KW-1185">Reference proteome</keyword>
<feature type="compositionally biased region" description="Polar residues" evidence="6">
    <location>
        <begin position="17"/>
        <end position="29"/>
    </location>
</feature>
<evidence type="ECO:0000256" key="6">
    <source>
        <dbReference type="SAM" id="MobiDB-lite"/>
    </source>
</evidence>
<evidence type="ECO:0000256" key="2">
    <source>
        <dbReference type="ARBA" id="ARBA00022737"/>
    </source>
</evidence>
<name>A0AAV9UJD6_9PEZI</name>
<evidence type="ECO:0000259" key="7">
    <source>
        <dbReference type="Pfam" id="PF23276"/>
    </source>
</evidence>
<dbReference type="Proteomes" id="UP001373714">
    <property type="component" value="Unassembled WGS sequence"/>
</dbReference>
<sequence length="722" mass="79962">MLRPTDTRCLVAAARSASRTVHTARQLRNQASWAPPPQSSYPAAAAGPGTPRRSNPNSYNNNSNSNNNSSNNKNNNLSDLSESLAFLSSKNPNANPNYQFRRPPSSQRRLNNNNNYNNNYNNSNSNGRYNAYPRTSNKSSSFDTSNNQSFISFRPNDPSSPSSFLLRDNNLPLPEDDHKDAINGDIPQTSPLNPAYAKLIRKLLELTNYGTPKEVFTHAKFMASKGYAPTLESYSCLIQACAHPNVGCSMQETALALFEELKEEGYTPNTTIYHNLLKIFASSPDYISMERILKEMTGTYGIIPDVDGQQNILRHYLTTNQLERAMEMFYQRREMGEKVHYNTYMEIIKALGRVNEVEEAMRVMLEFQKEWGSIAGSGIQPIAWYELLNIAASNYHIDGVSYIWKKVVQSPPPTPTTSRIPSTPPTPLLNPDDGLCLKVLNTAARHGNPDLALEVFRILTLRNIPFQEHHYAALSASYARSGQLIPAFRALTLMRNQGIAHTATTANAITEALTSTGNIENVDSAYATLKDFVASSSEKDVVEVAGFNAVLAACVKLKDLERALGVFAECAALNVSPNTETFNLLFKGCVECSTPPNKELAMFLAGEMKEMGLNPDFVTYEELLRVSLYQEEDYEDAFVYLEEMKEVVGGGRVRGVVYEWIARRLEEVGDERLGMVVEEMKGLGYVEEAKAWDGVLAATAATAEAAKGGEGQAGKGELDYRS</sequence>
<comment type="subunit">
    <text evidence="4">Binds to mitochondrial small subunit 15S rRNA.</text>
</comment>
<evidence type="ECO:0000256" key="4">
    <source>
        <dbReference type="ARBA" id="ARBA00044511"/>
    </source>
</evidence>
<dbReference type="InterPro" id="IPR057027">
    <property type="entry name" value="TPR_mt"/>
</dbReference>
<proteinExistence type="inferred from homology"/>
<comment type="function">
    <text evidence="3">Regulates mitochondrial small subunit maturation by controlling 15S rRNA 5'-end processing. Localizes to the 5' precursor of the 15S rRNA in a position that is subsequently occupied by mS47 in the mature yeast mtSSU. Uses structure and sequence-specific RNA recognition, binding to a single-stranded region of the precursor and specifically recognizing bases -6 to -1. The exchange of Ccm1 for mS47 is coupled to the irreversible removal of precursor rRNA that is accompanied by conformational changes of the mitoribosomal proteins uS5m and mS26. These conformational changes signal completion of 5'-end rRNA processing through protection of the mature 5'-end of the 15S rRNA and stabilization of mS47. The removal of the 5' precursor together with the dissociation of Ccm1 may be catalyzed by the 5'-3' exoribonuclease Pet127. Involved in the specific removal of group I introns in mitochondrial encoded transcripts.</text>
</comment>
<feature type="compositionally biased region" description="Low complexity" evidence="6">
    <location>
        <begin position="40"/>
        <end position="84"/>
    </location>
</feature>
<dbReference type="PROSITE" id="PS51375">
    <property type="entry name" value="PPR"/>
    <property type="match status" value="1"/>
</dbReference>
<dbReference type="PANTHER" id="PTHR47447:SF17">
    <property type="entry name" value="OS12G0638900 PROTEIN"/>
    <property type="match status" value="1"/>
</dbReference>
<organism evidence="8 9">
    <name type="scientific">Orbilia blumenaviensis</name>
    <dbReference type="NCBI Taxonomy" id="1796055"/>
    <lineage>
        <taxon>Eukaryota</taxon>
        <taxon>Fungi</taxon>
        <taxon>Dikarya</taxon>
        <taxon>Ascomycota</taxon>
        <taxon>Pezizomycotina</taxon>
        <taxon>Orbiliomycetes</taxon>
        <taxon>Orbiliales</taxon>
        <taxon>Orbiliaceae</taxon>
        <taxon>Orbilia</taxon>
    </lineage>
</organism>
<comment type="similarity">
    <text evidence="1">Belongs to the CCM1 family.</text>
</comment>
<dbReference type="Pfam" id="PF23276">
    <property type="entry name" value="TPR_24"/>
    <property type="match status" value="1"/>
</dbReference>
<dbReference type="InterPro" id="IPR002885">
    <property type="entry name" value="PPR_rpt"/>
</dbReference>
<feature type="repeat" description="PPR" evidence="5">
    <location>
        <begin position="230"/>
        <end position="268"/>
    </location>
</feature>
<comment type="caution">
    <text evidence="8">The sequence shown here is derived from an EMBL/GenBank/DDBJ whole genome shotgun (WGS) entry which is preliminary data.</text>
</comment>
<dbReference type="Gene3D" id="1.25.40.10">
    <property type="entry name" value="Tetratricopeptide repeat domain"/>
    <property type="match status" value="3"/>
</dbReference>
<feature type="compositionally biased region" description="Low complexity" evidence="6">
    <location>
        <begin position="111"/>
        <end position="126"/>
    </location>
</feature>
<feature type="domain" description="Pentatricopeptide repeat-containing protein-mitochondrial" evidence="7">
    <location>
        <begin position="433"/>
        <end position="570"/>
    </location>
</feature>
<dbReference type="EMBL" id="JAVHNS010000009">
    <property type="protein sequence ID" value="KAK6343496.1"/>
    <property type="molecule type" value="Genomic_DNA"/>
</dbReference>
<keyword evidence="2" id="KW-0677">Repeat</keyword>
<dbReference type="InterPro" id="IPR011990">
    <property type="entry name" value="TPR-like_helical_dom_sf"/>
</dbReference>
<feature type="region of interest" description="Disordered" evidence="6">
    <location>
        <begin position="17"/>
        <end position="188"/>
    </location>
</feature>
<accession>A0AAV9UJD6</accession>
<protein>
    <recommendedName>
        <fullName evidence="7">Pentatricopeptide repeat-containing protein-mitochondrial domain-containing protein</fullName>
    </recommendedName>
</protein>
<gene>
    <name evidence="8" type="ORF">TWF730_011086</name>
</gene>
<feature type="compositionally biased region" description="Polar residues" evidence="6">
    <location>
        <begin position="86"/>
        <end position="110"/>
    </location>
</feature>
<evidence type="ECO:0000313" key="9">
    <source>
        <dbReference type="Proteomes" id="UP001373714"/>
    </source>
</evidence>
<dbReference type="AlphaFoldDB" id="A0AAV9UJD6"/>
<evidence type="ECO:0000256" key="1">
    <source>
        <dbReference type="ARBA" id="ARBA00006192"/>
    </source>
</evidence>
<dbReference type="PANTHER" id="PTHR47447">
    <property type="entry name" value="OS03G0856100 PROTEIN"/>
    <property type="match status" value="1"/>
</dbReference>
<evidence type="ECO:0000256" key="5">
    <source>
        <dbReference type="PROSITE-ProRule" id="PRU00708"/>
    </source>
</evidence>